<evidence type="ECO:0000313" key="3">
    <source>
        <dbReference type="Proteomes" id="UP000276133"/>
    </source>
</evidence>
<proteinExistence type="predicted"/>
<feature type="region of interest" description="Disordered" evidence="1">
    <location>
        <begin position="39"/>
        <end position="68"/>
    </location>
</feature>
<protein>
    <submittedName>
        <fullName evidence="2">Uncharacterized protein</fullName>
    </submittedName>
</protein>
<accession>A0A3M7REZ6</accession>
<feature type="compositionally biased region" description="Low complexity" evidence="1">
    <location>
        <begin position="49"/>
        <end position="68"/>
    </location>
</feature>
<keyword evidence="3" id="KW-1185">Reference proteome</keyword>
<organism evidence="2 3">
    <name type="scientific">Brachionus plicatilis</name>
    <name type="common">Marine rotifer</name>
    <name type="synonym">Brachionus muelleri</name>
    <dbReference type="NCBI Taxonomy" id="10195"/>
    <lineage>
        <taxon>Eukaryota</taxon>
        <taxon>Metazoa</taxon>
        <taxon>Spiralia</taxon>
        <taxon>Gnathifera</taxon>
        <taxon>Rotifera</taxon>
        <taxon>Eurotatoria</taxon>
        <taxon>Monogononta</taxon>
        <taxon>Pseudotrocha</taxon>
        <taxon>Ploima</taxon>
        <taxon>Brachionidae</taxon>
        <taxon>Brachionus</taxon>
    </lineage>
</organism>
<name>A0A3M7REZ6_BRAPC</name>
<dbReference type="AlphaFoldDB" id="A0A3M7REZ6"/>
<evidence type="ECO:0000256" key="1">
    <source>
        <dbReference type="SAM" id="MobiDB-lite"/>
    </source>
</evidence>
<dbReference type="Proteomes" id="UP000276133">
    <property type="component" value="Unassembled WGS sequence"/>
</dbReference>
<gene>
    <name evidence="2" type="ORF">BpHYR1_046546</name>
</gene>
<reference evidence="2 3" key="1">
    <citation type="journal article" date="2018" name="Sci. Rep.">
        <title>Genomic signatures of local adaptation to the degree of environmental predictability in rotifers.</title>
        <authorList>
            <person name="Franch-Gras L."/>
            <person name="Hahn C."/>
            <person name="Garcia-Roger E.M."/>
            <person name="Carmona M.J."/>
            <person name="Serra M."/>
            <person name="Gomez A."/>
        </authorList>
    </citation>
    <scope>NUCLEOTIDE SEQUENCE [LARGE SCALE GENOMIC DNA]</scope>
    <source>
        <strain evidence="2">HYR1</strain>
    </source>
</reference>
<evidence type="ECO:0000313" key="2">
    <source>
        <dbReference type="EMBL" id="RNA22019.1"/>
    </source>
</evidence>
<dbReference type="EMBL" id="REGN01003551">
    <property type="protein sequence ID" value="RNA22019.1"/>
    <property type="molecule type" value="Genomic_DNA"/>
</dbReference>
<sequence>MNKSHFYYSSLRIGVFLESRFNFLTLFGSLTLNPKLRSSIESAEESEPDSFCPSLPSDSSCSSESESD</sequence>
<comment type="caution">
    <text evidence="2">The sequence shown here is derived from an EMBL/GenBank/DDBJ whole genome shotgun (WGS) entry which is preliminary data.</text>
</comment>